<accession>A0A239FGY5</accession>
<dbReference type="Proteomes" id="UP000198284">
    <property type="component" value="Unassembled WGS sequence"/>
</dbReference>
<dbReference type="SUPFAM" id="SSF53474">
    <property type="entry name" value="alpha/beta-Hydrolases"/>
    <property type="match status" value="1"/>
</dbReference>
<dbReference type="EMBL" id="FZOT01000003">
    <property type="protein sequence ID" value="SNS55573.1"/>
    <property type="molecule type" value="Genomic_DNA"/>
</dbReference>
<organism evidence="2 3">
    <name type="scientific">Noviherbaspirillum humi</name>
    <dbReference type="NCBI Taxonomy" id="1688639"/>
    <lineage>
        <taxon>Bacteria</taxon>
        <taxon>Pseudomonadati</taxon>
        <taxon>Pseudomonadota</taxon>
        <taxon>Betaproteobacteria</taxon>
        <taxon>Burkholderiales</taxon>
        <taxon>Oxalobacteraceae</taxon>
        <taxon>Noviherbaspirillum</taxon>
    </lineage>
</organism>
<gene>
    <name evidence="2" type="ORF">SAMN06265795_103334</name>
</gene>
<dbReference type="AlphaFoldDB" id="A0A239FGY5"/>
<evidence type="ECO:0000313" key="3">
    <source>
        <dbReference type="Proteomes" id="UP000198284"/>
    </source>
</evidence>
<proteinExistence type="predicted"/>
<keyword evidence="3" id="KW-1185">Reference proteome</keyword>
<dbReference type="PANTHER" id="PTHR12277">
    <property type="entry name" value="ALPHA/BETA HYDROLASE DOMAIN-CONTAINING PROTEIN"/>
    <property type="match status" value="1"/>
</dbReference>
<dbReference type="InterPro" id="IPR022742">
    <property type="entry name" value="Hydrolase_4"/>
</dbReference>
<dbReference type="RefSeq" id="WP_245844823.1">
    <property type="nucleotide sequence ID" value="NZ_FZOT01000003.1"/>
</dbReference>
<name>A0A239FGY5_9BURK</name>
<dbReference type="Pfam" id="PF12146">
    <property type="entry name" value="Hydrolase_4"/>
    <property type="match status" value="1"/>
</dbReference>
<feature type="domain" description="Serine aminopeptidase S33" evidence="1">
    <location>
        <begin position="82"/>
        <end position="181"/>
    </location>
</feature>
<sequence length="292" mass="32651">MAMRTLRMLSGMAGVAGTLWLGMLASITASQHKLLFNPIRIKEVDRPRSTGHRTRPVVLRCADGTRLCGWFLRPHGLGHYPAVVYFGGRSEEVSWVVRDAENMFPGMAVLVLNYRGYGDSHGEPGEPQLVEDAQVLFDWLAANKHIDAERIAVVGRSLGSGVAIQLAALRRIAALVLLTPFDSLLELAKRRFKTMPISLVLKHRFESVRYAEAVTAPVLVLRASSDRVVPHSHTDLLVARMRTVEMDHTVSASDHMTIPYLPETQTKIAAFLRARFIMMSEENQHESEIYNQ</sequence>
<evidence type="ECO:0000313" key="2">
    <source>
        <dbReference type="EMBL" id="SNS55573.1"/>
    </source>
</evidence>
<dbReference type="InterPro" id="IPR029058">
    <property type="entry name" value="AB_hydrolase_fold"/>
</dbReference>
<reference evidence="2 3" key="1">
    <citation type="submission" date="2017-06" db="EMBL/GenBank/DDBJ databases">
        <authorList>
            <person name="Kim H.J."/>
            <person name="Triplett B.A."/>
        </authorList>
    </citation>
    <scope>NUCLEOTIDE SEQUENCE [LARGE SCALE GENOMIC DNA]</scope>
    <source>
        <strain evidence="2 3">U15</strain>
    </source>
</reference>
<evidence type="ECO:0000259" key="1">
    <source>
        <dbReference type="Pfam" id="PF12146"/>
    </source>
</evidence>
<dbReference type="PANTHER" id="PTHR12277:SF81">
    <property type="entry name" value="PROTEIN ABHD13"/>
    <property type="match status" value="1"/>
</dbReference>
<protein>
    <recommendedName>
        <fullName evidence="1">Serine aminopeptidase S33 domain-containing protein</fullName>
    </recommendedName>
</protein>
<dbReference type="Gene3D" id="3.40.50.1820">
    <property type="entry name" value="alpha/beta hydrolase"/>
    <property type="match status" value="1"/>
</dbReference>